<evidence type="ECO:0000313" key="2">
    <source>
        <dbReference type="EMBL" id="QEX18983.1"/>
    </source>
</evidence>
<feature type="domain" description="Cupin type-2" evidence="1">
    <location>
        <begin position="28"/>
        <end position="96"/>
    </location>
</feature>
<gene>
    <name evidence="2" type="ORF">FRZ44_42950</name>
</gene>
<dbReference type="SUPFAM" id="SSF51182">
    <property type="entry name" value="RmlC-like cupins"/>
    <property type="match status" value="1"/>
</dbReference>
<dbReference type="InterPro" id="IPR013096">
    <property type="entry name" value="Cupin_2"/>
</dbReference>
<dbReference type="KEGG" id="htq:FRZ44_42950"/>
<proteinExistence type="predicted"/>
<keyword evidence="3" id="KW-1185">Reference proteome</keyword>
<dbReference type="OrthoDB" id="5405980at2"/>
<dbReference type="EMBL" id="CP042906">
    <property type="protein sequence ID" value="QEX18983.1"/>
    <property type="molecule type" value="Genomic_DNA"/>
</dbReference>
<dbReference type="RefSeq" id="WP_151179088.1">
    <property type="nucleotide sequence ID" value="NZ_CP042906.1"/>
</dbReference>
<dbReference type="Pfam" id="PF07883">
    <property type="entry name" value="Cupin_2"/>
    <property type="match status" value="1"/>
</dbReference>
<organism evidence="2 3">
    <name type="scientific">Hypericibacter terrae</name>
    <dbReference type="NCBI Taxonomy" id="2602015"/>
    <lineage>
        <taxon>Bacteria</taxon>
        <taxon>Pseudomonadati</taxon>
        <taxon>Pseudomonadota</taxon>
        <taxon>Alphaproteobacteria</taxon>
        <taxon>Rhodospirillales</taxon>
        <taxon>Dongiaceae</taxon>
        <taxon>Hypericibacter</taxon>
    </lineage>
</organism>
<evidence type="ECO:0000259" key="1">
    <source>
        <dbReference type="Pfam" id="PF07883"/>
    </source>
</evidence>
<dbReference type="InterPro" id="IPR011051">
    <property type="entry name" value="RmlC_Cupin_sf"/>
</dbReference>
<accession>A0A5J6MNT3</accession>
<protein>
    <recommendedName>
        <fullName evidence="1">Cupin type-2 domain-containing protein</fullName>
    </recommendedName>
</protein>
<dbReference type="Proteomes" id="UP000326202">
    <property type="component" value="Chromosome"/>
</dbReference>
<name>A0A5J6MNT3_9PROT</name>
<dbReference type="AlphaFoldDB" id="A0A5J6MNT3"/>
<dbReference type="Gene3D" id="2.60.120.10">
    <property type="entry name" value="Jelly Rolls"/>
    <property type="match status" value="1"/>
</dbReference>
<reference evidence="2 3" key="1">
    <citation type="submission" date="2019-08" db="EMBL/GenBank/DDBJ databases">
        <title>Hyperibacter terrae gen. nov., sp. nov. and Hyperibacter viscosus sp. nov., two new members in the family Rhodospirillaceae isolated from the rhizosphere of Hypericum perforatum.</title>
        <authorList>
            <person name="Noviana Z."/>
        </authorList>
    </citation>
    <scope>NUCLEOTIDE SEQUENCE [LARGE SCALE GENOMIC DNA]</scope>
    <source>
        <strain evidence="2 3">R5913</strain>
    </source>
</reference>
<evidence type="ECO:0000313" key="3">
    <source>
        <dbReference type="Proteomes" id="UP000326202"/>
    </source>
</evidence>
<sequence>MKEGKRELRLEGIQSETVMDGADMRARVYTLAAGQRIPWHYHSKIADAFFCLDGPMVVETRAPGAKHLLHAGDRCTVPPMTAHCVYGANDGSCKYLILQGVGEYDNHAVGG</sequence>
<dbReference type="InterPro" id="IPR014710">
    <property type="entry name" value="RmlC-like_jellyroll"/>
</dbReference>